<dbReference type="Gene3D" id="3.50.4.10">
    <property type="entry name" value="Hepatocyte Growth Factor"/>
    <property type="match status" value="1"/>
</dbReference>
<reference evidence="3 4" key="2">
    <citation type="submission" date="2018-11" db="EMBL/GenBank/DDBJ databases">
        <authorList>
            <consortium name="Pathogen Informatics"/>
        </authorList>
    </citation>
    <scope>NUCLEOTIDE SEQUENCE [LARGE SCALE GENOMIC DNA]</scope>
</reference>
<reference evidence="5" key="1">
    <citation type="submission" date="2017-02" db="UniProtKB">
        <authorList>
            <consortium name="WormBaseParasite"/>
        </authorList>
    </citation>
    <scope>IDENTIFICATION</scope>
</reference>
<dbReference type="OrthoDB" id="5793255at2759"/>
<protein>
    <submittedName>
        <fullName evidence="5">Apple domain-containing protein</fullName>
    </submittedName>
</protein>
<dbReference type="SUPFAM" id="SSF57414">
    <property type="entry name" value="Hairpin loop containing domain-like"/>
    <property type="match status" value="2"/>
</dbReference>
<dbReference type="Proteomes" id="UP000276776">
    <property type="component" value="Unassembled WGS sequence"/>
</dbReference>
<organism evidence="5">
    <name type="scientific">Thelazia callipaeda</name>
    <name type="common">Oriental eyeworm</name>
    <name type="synonym">Parasitic nematode</name>
    <dbReference type="NCBI Taxonomy" id="103827"/>
    <lineage>
        <taxon>Eukaryota</taxon>
        <taxon>Metazoa</taxon>
        <taxon>Ecdysozoa</taxon>
        <taxon>Nematoda</taxon>
        <taxon>Chromadorea</taxon>
        <taxon>Rhabditida</taxon>
        <taxon>Spirurina</taxon>
        <taxon>Spiruromorpha</taxon>
        <taxon>Thelazioidea</taxon>
        <taxon>Thelaziidae</taxon>
        <taxon>Thelazia</taxon>
    </lineage>
</organism>
<dbReference type="Pfam" id="PF00024">
    <property type="entry name" value="PAN_1"/>
    <property type="match status" value="2"/>
</dbReference>
<evidence type="ECO:0000313" key="5">
    <source>
        <dbReference type="WBParaSite" id="TCLT_0000377101-mRNA-1"/>
    </source>
</evidence>
<dbReference type="SMART" id="SM00473">
    <property type="entry name" value="PAN_AP"/>
    <property type="match status" value="2"/>
</dbReference>
<dbReference type="CDD" id="cd01099">
    <property type="entry name" value="PAN_AP_HGF"/>
    <property type="match status" value="1"/>
</dbReference>
<dbReference type="STRING" id="103827.A0A0N5CU50"/>
<feature type="compositionally biased region" description="Polar residues" evidence="1">
    <location>
        <begin position="250"/>
        <end position="262"/>
    </location>
</feature>
<evidence type="ECO:0000256" key="1">
    <source>
        <dbReference type="SAM" id="MobiDB-lite"/>
    </source>
</evidence>
<evidence type="ECO:0000313" key="3">
    <source>
        <dbReference type="EMBL" id="VDN00762.1"/>
    </source>
</evidence>
<feature type="compositionally biased region" description="Low complexity" evidence="1">
    <location>
        <begin position="334"/>
        <end position="345"/>
    </location>
</feature>
<dbReference type="PROSITE" id="PS50948">
    <property type="entry name" value="PAN"/>
    <property type="match status" value="2"/>
</dbReference>
<feature type="compositionally biased region" description="Basic and acidic residues" evidence="1">
    <location>
        <begin position="278"/>
        <end position="296"/>
    </location>
</feature>
<dbReference type="AlphaFoldDB" id="A0A0N5CU50"/>
<evidence type="ECO:0000259" key="2">
    <source>
        <dbReference type="PROSITE" id="PS50948"/>
    </source>
</evidence>
<feature type="domain" description="Apple" evidence="2">
    <location>
        <begin position="18"/>
        <end position="101"/>
    </location>
</feature>
<sequence length="669" mass="76530">MVFPLLNHSIGKSQYIRCFQRILRRSIDNSQPIIELFYVTPHHCIDHCIFVSNNNPSRAKLCHSFVYDYLQYSCRLYDHDGKQPPAILHPANGFDYFKRISTVNQCSGPESPFNIMNFQPDSPLNVNYSLKISSTGTDSNDEAQALQISTRDLNNIFETDQNSLTSSFTTTPISNFIVRQSENFMNGDSQMMNTHIKRTVEQQKLLQQNFFPAFGFRSQQFDSSNSYQKTDPGKNPFMWCYLNNNYLPSQQQQPLDTSSGLQKNHPKITGSQNEENIDDKTNYDSKENSNSEEAHSKTSKWYNELMNIMEKEQKVSSKASEKNDIKTTENDFSNHNNLPKPPKLNLLPIPEMTFQSTANNEKAKNSSTISNTNSMKNLQLLKPGSLSYPEIDLQNKSSVGVHNDEQHMTTIDDFPKPPTLLPLLNYQITTMDNRPLIDMTNTEKNMCKTAYYIVIGYEIVLPISSDENDGPKNEKLNCSSLNYFPSLKKCEIYNTLAEPHGSGSLIENDDCIYAEKFCLRATYSACQEDEIFILYAQKKVNAEAMYSKKARSITGCLYHCLDTKNCKCAVFDSNKHQCHLFDLNISNSLESVIPAGTGWILIENSCESVRRKPVQKNNIASEEMINLNDMQWTEWSLCQFKHRGRAVRVRTKNCSRYCPDNHSMQAELC</sequence>
<name>A0A0N5CU50_THECL</name>
<dbReference type="WBParaSite" id="TCLT_0000377101-mRNA-1">
    <property type="protein sequence ID" value="TCLT_0000377101-mRNA-1"/>
    <property type="gene ID" value="TCLT_0000377101"/>
</dbReference>
<feature type="region of interest" description="Disordered" evidence="1">
    <location>
        <begin position="313"/>
        <end position="345"/>
    </location>
</feature>
<gene>
    <name evidence="3" type="ORF">TCLT_LOCUS3760</name>
</gene>
<feature type="domain" description="Apple" evidence="2">
    <location>
        <begin position="526"/>
        <end position="606"/>
    </location>
</feature>
<evidence type="ECO:0000313" key="4">
    <source>
        <dbReference type="Proteomes" id="UP000276776"/>
    </source>
</evidence>
<dbReference type="InterPro" id="IPR003609">
    <property type="entry name" value="Pan_app"/>
</dbReference>
<accession>A0A0N5CU50</accession>
<dbReference type="EMBL" id="UYYF01004266">
    <property type="protein sequence ID" value="VDN00762.1"/>
    <property type="molecule type" value="Genomic_DNA"/>
</dbReference>
<feature type="compositionally biased region" description="Basic and acidic residues" evidence="1">
    <location>
        <begin position="313"/>
        <end position="329"/>
    </location>
</feature>
<keyword evidence="4" id="KW-1185">Reference proteome</keyword>
<feature type="region of interest" description="Disordered" evidence="1">
    <location>
        <begin position="250"/>
        <end position="299"/>
    </location>
</feature>
<proteinExistence type="predicted"/>